<name>A0A9X9HVU2_NEISU</name>
<protein>
    <recommendedName>
        <fullName evidence="3">Phage protein</fullName>
    </recommendedName>
</protein>
<accession>A0A9X9HVU2</accession>
<evidence type="ECO:0000313" key="2">
    <source>
        <dbReference type="Proteomes" id="UP001057296"/>
    </source>
</evidence>
<evidence type="ECO:0000313" key="1">
    <source>
        <dbReference type="EMBL" id="UTG70779.1"/>
    </source>
</evidence>
<dbReference type="EMBL" id="CP073115">
    <property type="protein sequence ID" value="UTG70779.1"/>
    <property type="molecule type" value="Genomic_DNA"/>
</dbReference>
<reference evidence="1" key="1">
    <citation type="submission" date="2021-04" db="EMBL/GenBank/DDBJ databases">
        <title>Characterizing Neisseria spp. as novel respiratory pathobionts in bronchiectasis.</title>
        <authorList>
            <person name="Li L."/>
            <person name="Mac Aogain M."/>
            <person name="Xu T."/>
            <person name="Jaggi T.K."/>
            <person name="Chan L.Y."/>
            <person name="Keir H.R."/>
            <person name="Dicker A.J."/>
            <person name="Qu J."/>
            <person name="Liu Y."/>
            <person name="Chen H.S."/>
            <person name="Koh M.S."/>
            <person name="Ong T.H."/>
            <person name="Lim A.Y.H."/>
            <person name="Abisheganaden J."/>
            <person name="Low T.B."/>
            <person name="Oliver B.G."/>
            <person name="Tan N.S."/>
            <person name="Fang M."/>
            <person name="Chalmers J.D."/>
            <person name="Chotirmall S.H."/>
        </authorList>
    </citation>
    <scope>NUCLEOTIDE SEQUENCE</scope>
    <source>
        <strain evidence="1">TT0077</strain>
    </source>
</reference>
<dbReference type="Proteomes" id="UP001057296">
    <property type="component" value="Chromosome"/>
</dbReference>
<sequence>MSLKITPQEIENKIDKADYHRVGETTAIVCSLTLKSGFVVIGKAACFSHDIFDEQMGCELAYQDAIRHLCELEAYRLKENAVMQKVEV</sequence>
<dbReference type="AlphaFoldDB" id="A0A9X9HVU2"/>
<dbReference type="Pfam" id="PF13876">
    <property type="entry name" value="Phage_gp49_66"/>
    <property type="match status" value="1"/>
</dbReference>
<organism evidence="1 2">
    <name type="scientific">Neisseria subflava</name>
    <dbReference type="NCBI Taxonomy" id="28449"/>
    <lineage>
        <taxon>Bacteria</taxon>
        <taxon>Pseudomonadati</taxon>
        <taxon>Pseudomonadota</taxon>
        <taxon>Betaproteobacteria</taxon>
        <taxon>Neisseriales</taxon>
        <taxon>Neisseriaceae</taxon>
        <taxon>Neisseria</taxon>
    </lineage>
</organism>
<evidence type="ECO:0008006" key="3">
    <source>
        <dbReference type="Google" id="ProtNLM"/>
    </source>
</evidence>
<proteinExistence type="predicted"/>
<dbReference type="InterPro" id="IPR025915">
    <property type="entry name" value="Phage_gp49_66"/>
</dbReference>
<gene>
    <name evidence="1" type="ORF">KCG54_05700</name>
</gene>
<dbReference type="RefSeq" id="WP_254324921.1">
    <property type="nucleotide sequence ID" value="NZ_CP073115.1"/>
</dbReference>